<evidence type="ECO:0000313" key="3">
    <source>
        <dbReference type="Proteomes" id="UP000316083"/>
    </source>
</evidence>
<gene>
    <name evidence="2" type="ORF">FBZ82_107249</name>
</gene>
<dbReference type="RefSeq" id="WP_145677538.1">
    <property type="nucleotide sequence ID" value="NZ_VITF01000007.1"/>
</dbReference>
<reference evidence="2 3" key="1">
    <citation type="submission" date="2019-06" db="EMBL/GenBank/DDBJ databases">
        <title>Genomic Encyclopedia of Type Strains, Phase IV (KMG-V): Genome sequencing to study the core and pangenomes of soil and plant-associated prokaryotes.</title>
        <authorList>
            <person name="Whitman W."/>
        </authorList>
    </citation>
    <scope>NUCLEOTIDE SEQUENCE [LARGE SCALE GENOMIC DNA]</scope>
    <source>
        <strain evidence="2 3">BR 11796</strain>
    </source>
</reference>
<proteinExistence type="predicted"/>
<name>A0A560B3V1_AZOBR</name>
<accession>A0A560B3V1</accession>
<keyword evidence="1" id="KW-1133">Transmembrane helix</keyword>
<feature type="transmembrane region" description="Helical" evidence="1">
    <location>
        <begin position="33"/>
        <end position="55"/>
    </location>
</feature>
<protein>
    <submittedName>
        <fullName evidence="2">Uncharacterized protein</fullName>
    </submittedName>
</protein>
<comment type="caution">
    <text evidence="2">The sequence shown here is derived from an EMBL/GenBank/DDBJ whole genome shotgun (WGS) entry which is preliminary data.</text>
</comment>
<evidence type="ECO:0000256" key="1">
    <source>
        <dbReference type="SAM" id="Phobius"/>
    </source>
</evidence>
<sequence length="82" mass="9110">MVDQTVGDADRLIGEESRDVSDRVSGRVHGLPAYCNSPYVVFPALILLLIMPLSILFHPSWIVPLAELYAVGMMVTIIRLTR</sequence>
<evidence type="ECO:0000313" key="2">
    <source>
        <dbReference type="EMBL" id="TWA67273.1"/>
    </source>
</evidence>
<keyword evidence="1" id="KW-0812">Transmembrane</keyword>
<organism evidence="2 3">
    <name type="scientific">Azospirillum brasilense</name>
    <dbReference type="NCBI Taxonomy" id="192"/>
    <lineage>
        <taxon>Bacteria</taxon>
        <taxon>Pseudomonadati</taxon>
        <taxon>Pseudomonadota</taxon>
        <taxon>Alphaproteobacteria</taxon>
        <taxon>Rhodospirillales</taxon>
        <taxon>Azospirillaceae</taxon>
        <taxon>Azospirillum</taxon>
    </lineage>
</organism>
<dbReference type="EMBL" id="VITF01000007">
    <property type="protein sequence ID" value="TWA67273.1"/>
    <property type="molecule type" value="Genomic_DNA"/>
</dbReference>
<dbReference type="AlphaFoldDB" id="A0A560B3V1"/>
<keyword evidence="1" id="KW-0472">Membrane</keyword>
<dbReference type="Proteomes" id="UP000316083">
    <property type="component" value="Unassembled WGS sequence"/>
</dbReference>